<accession>A0A7S1FF82</accession>
<dbReference type="GO" id="GO:0005096">
    <property type="term" value="F:GTPase activator activity"/>
    <property type="evidence" value="ECO:0007669"/>
    <property type="project" value="UniProtKB-KW"/>
</dbReference>
<dbReference type="SUPFAM" id="SSF52047">
    <property type="entry name" value="RNI-like"/>
    <property type="match status" value="2"/>
</dbReference>
<dbReference type="InterPro" id="IPR032675">
    <property type="entry name" value="LRR_dom_sf"/>
</dbReference>
<dbReference type="GO" id="GO:0005829">
    <property type="term" value="C:cytosol"/>
    <property type="evidence" value="ECO:0007669"/>
    <property type="project" value="TreeGrafter"/>
</dbReference>
<dbReference type="PANTHER" id="PTHR24113">
    <property type="entry name" value="RAN GTPASE-ACTIVATING PROTEIN 1"/>
    <property type="match status" value="1"/>
</dbReference>
<dbReference type="GO" id="GO:0031267">
    <property type="term" value="F:small GTPase binding"/>
    <property type="evidence" value="ECO:0007669"/>
    <property type="project" value="TreeGrafter"/>
</dbReference>
<dbReference type="PANTHER" id="PTHR24113:SF12">
    <property type="entry name" value="RAN GTPASE-ACTIVATING PROTEIN 1"/>
    <property type="match status" value="1"/>
</dbReference>
<keyword evidence="3" id="KW-0677">Repeat</keyword>
<protein>
    <submittedName>
        <fullName evidence="4">Uncharacterized protein</fullName>
    </submittedName>
</protein>
<dbReference type="InterPro" id="IPR011990">
    <property type="entry name" value="TPR-like_helical_dom_sf"/>
</dbReference>
<dbReference type="Pfam" id="PF13516">
    <property type="entry name" value="LRR_6"/>
    <property type="match status" value="5"/>
</dbReference>
<dbReference type="GO" id="GO:0006913">
    <property type="term" value="P:nucleocytoplasmic transport"/>
    <property type="evidence" value="ECO:0007669"/>
    <property type="project" value="TreeGrafter"/>
</dbReference>
<reference evidence="4" key="1">
    <citation type="submission" date="2021-01" db="EMBL/GenBank/DDBJ databases">
        <authorList>
            <person name="Corre E."/>
            <person name="Pelletier E."/>
            <person name="Niang G."/>
            <person name="Scheremetjew M."/>
            <person name="Finn R."/>
            <person name="Kale V."/>
            <person name="Holt S."/>
            <person name="Cochrane G."/>
            <person name="Meng A."/>
            <person name="Brown T."/>
            <person name="Cohen L."/>
        </authorList>
    </citation>
    <scope>NUCLEOTIDE SEQUENCE</scope>
</reference>
<evidence type="ECO:0000256" key="3">
    <source>
        <dbReference type="ARBA" id="ARBA00022737"/>
    </source>
</evidence>
<evidence type="ECO:0000256" key="1">
    <source>
        <dbReference type="ARBA" id="ARBA00022468"/>
    </source>
</evidence>
<organism evidence="4">
    <name type="scientific">Noctiluca scintillans</name>
    <name type="common">Sea sparkle</name>
    <name type="synonym">Red tide dinoflagellate</name>
    <dbReference type="NCBI Taxonomy" id="2966"/>
    <lineage>
        <taxon>Eukaryota</taxon>
        <taxon>Sar</taxon>
        <taxon>Alveolata</taxon>
        <taxon>Dinophyceae</taxon>
        <taxon>Noctilucales</taxon>
        <taxon>Noctilucaceae</taxon>
        <taxon>Noctiluca</taxon>
    </lineage>
</organism>
<dbReference type="AlphaFoldDB" id="A0A7S1FF82"/>
<dbReference type="Gene3D" id="1.25.40.10">
    <property type="entry name" value="Tetratricopeptide repeat domain"/>
    <property type="match status" value="1"/>
</dbReference>
<evidence type="ECO:0000256" key="2">
    <source>
        <dbReference type="ARBA" id="ARBA00022614"/>
    </source>
</evidence>
<dbReference type="InterPro" id="IPR001611">
    <property type="entry name" value="Leu-rich_rpt"/>
</dbReference>
<dbReference type="GO" id="GO:0005634">
    <property type="term" value="C:nucleus"/>
    <property type="evidence" value="ECO:0007669"/>
    <property type="project" value="TreeGrafter"/>
</dbReference>
<evidence type="ECO:0000313" key="4">
    <source>
        <dbReference type="EMBL" id="CAD8862341.1"/>
    </source>
</evidence>
<name>A0A7S1FF82_NOCSC</name>
<dbReference type="EMBL" id="HBFQ01051415">
    <property type="protein sequence ID" value="CAD8862341.1"/>
    <property type="molecule type" value="Transcribed_RNA"/>
</dbReference>
<dbReference type="InterPro" id="IPR027038">
    <property type="entry name" value="RanGap"/>
</dbReference>
<dbReference type="SUPFAM" id="SSF48452">
    <property type="entry name" value="TPR-like"/>
    <property type="match status" value="1"/>
</dbReference>
<keyword evidence="2" id="KW-0433">Leucine-rich repeat</keyword>
<dbReference type="GO" id="GO:0048471">
    <property type="term" value="C:perinuclear region of cytoplasm"/>
    <property type="evidence" value="ECO:0007669"/>
    <property type="project" value="TreeGrafter"/>
</dbReference>
<dbReference type="SMART" id="SM00368">
    <property type="entry name" value="LRR_RI"/>
    <property type="match status" value="8"/>
</dbReference>
<proteinExistence type="predicted"/>
<dbReference type="Gene3D" id="3.80.10.10">
    <property type="entry name" value="Ribonuclease Inhibitor"/>
    <property type="match status" value="2"/>
</dbReference>
<gene>
    <name evidence="4" type="ORF">NSCI0253_LOCUS36696</name>
</gene>
<keyword evidence="1" id="KW-0343">GTPase activation</keyword>
<sequence>MKIERAMIKDPLVYEIMYFSPVEVGEERYSNQLYFQTDVYKRSWPVAMQEKMSTQIDRLRHVELGIHPFDQEFKERHRETVLFHCKIALAYLDAGEARISMTLCEECKPATKSTEQNYAKDPLIDFDFLRLVTLLVLACAARRVKFYQKAIDALSEAKDICFAMNDHSKVHPLMTALTLLNLSAVLGDVDHDIHALRWGLEALALMYKLFSSMMLPDVVQAYYLVLACHNSALLNVKLGRWSDATELVEEGIEFTKILTEDDGLRRKLITIGAQARCVPEGFLQEAVNALNGWGEERCVWNISFWDFSVNEVLEEIRVLQQTTTLQHLILNNVDELPTYPKLADSEHTARFISAVVSCPSLEQFTVAGIDFEPKKVWRRVKKPSFLETSWYSSTLYFTNLVANTHPPEVASYKGLVRNLEPFAKKLVMFLTILGNECEGIDLSDNDIDGKSTAALVHALHWPERPNFARPVTTLSLAANQLDAEAASILAQAWHGFSSLDKTLRVEPTVTSLNISNNVQIRDYGFKELVLGIMKFESFKVLCADCIGLKSIGCAVVEQLKETRIEHLCLSNNNIESAGAQALAKAVCLCKHMHTLELDNCGIDKDAAGALAQLLQSHATLTNLSLNRNYLQSRGVQDLCAGALEFKTLTSLHIAYNEFYSQEASAAVGKLMRECQTLREVNLSGNKIDMDGAKHIGGAIEHSRILKMHLEDMGFTDTTVDDFLDHGAAETQDLQVMVLSNNPVGDQGLGIISECLSIGLTDLSLSKCELTAASQATLLNLVSLSPNLKGLDLSHNVLGPIGCADMVGWMAQKHNFSLKFLELSNCDLGDEGFVHLVPILHAASHLGVRGNGISSAGLRSVMNSNRMIQLKTLDLADNTIGEQGLHALTERFQQEHKRSLWNPKQLTSSIDVVILTGNPISESLALSTEAFLKVHSPLLSIVCDPFVPYTRSTAS</sequence>